<sequence length="764" mass="79493">MMGKRPTTRSIGVILFGLVALPLLVIGLSRTHLETGLESFLPADDHQVAAYDQVTRQFGGDPIVVLVESTEGEGLDADRVEELFRLEGELAALGDVAAVYGPATLLNQVAGRAQDLLTQLVGRRDLEINKAKAEAKAAGGSRADLERAAAKARSSFDLRYGPLLVQAMPGGLPTLSNPDFINQVVRTEAGNIRAQWHFLVPNRRSVAILVRPAEGTSAAQASALVEQVRADVERAELPDTEVTVTGVPVLISAISDTAIGEGPRLALLAVAGVGLCLFAATWLRRSRRLAPLAVTLLAVAGAVAFLGWTGRPVSLGVVAFCSVLLGMGCYYPTYFAMGARRRTVLVVAAASAASLATLGLSPLPLVHDLGLTLAVGIVLAAGLGVLLRPWLADGAATPNAPEPDNTVVEVPCRKTAVRVLAGALTVVAVGGWWALPALGLETDVEQFAGGLSVYRDAEHVQQVIGSSGEVDVVLRGPDVLSPEALTWLRDANEAIVLEHGDVLAPVTSPVSLFSFLGRNPTVDEIEAAARLLPAYLLDSAVTRDRRTAVLSFGTDVGDLDALRAVTRDLDRTLALPPPGYDLEITGLPIVALHAQDLISSDRLLANVAGIAVAGLVLALGLTRRGDAARAVWSAVLATGWGFALLYLFGIPLNPVTVGLGALTVAVGCEFTVVQAEAIRTGSRTLRRAVGVVAATSAVGYLVLLSSGLAAVRGFGALLAGAVALAALASWVVVRASVAPELPDHHSGSDETAEPLDKGELLCVN</sequence>
<accession>A0ABN1TZL5</accession>
<evidence type="ECO:0008006" key="4">
    <source>
        <dbReference type="Google" id="ProtNLM"/>
    </source>
</evidence>
<dbReference type="Proteomes" id="UP001501581">
    <property type="component" value="Unassembled WGS sequence"/>
</dbReference>
<feature type="transmembrane region" description="Helical" evidence="1">
    <location>
        <begin position="290"/>
        <end position="308"/>
    </location>
</feature>
<evidence type="ECO:0000313" key="2">
    <source>
        <dbReference type="EMBL" id="GAA1109827.1"/>
    </source>
</evidence>
<keyword evidence="3" id="KW-1185">Reference proteome</keyword>
<feature type="transmembrane region" description="Helical" evidence="1">
    <location>
        <begin position="709"/>
        <end position="733"/>
    </location>
</feature>
<evidence type="ECO:0000256" key="1">
    <source>
        <dbReference type="SAM" id="Phobius"/>
    </source>
</evidence>
<protein>
    <recommendedName>
        <fullName evidence="4">Membrane transport protein MMPL domain-containing protein</fullName>
    </recommendedName>
</protein>
<gene>
    <name evidence="2" type="ORF">GCM10009668_32890</name>
</gene>
<dbReference type="InterPro" id="IPR050545">
    <property type="entry name" value="Mycobact_MmpL"/>
</dbReference>
<keyword evidence="1" id="KW-0472">Membrane</keyword>
<feature type="transmembrane region" description="Helical" evidence="1">
    <location>
        <begin position="265"/>
        <end position="283"/>
    </location>
</feature>
<feature type="transmembrane region" description="Helical" evidence="1">
    <location>
        <begin position="655"/>
        <end position="673"/>
    </location>
</feature>
<dbReference type="EMBL" id="BAAALG010000012">
    <property type="protein sequence ID" value="GAA1109827.1"/>
    <property type="molecule type" value="Genomic_DNA"/>
</dbReference>
<proteinExistence type="predicted"/>
<dbReference type="PANTHER" id="PTHR33406:SF13">
    <property type="entry name" value="MEMBRANE PROTEIN YDFJ"/>
    <property type="match status" value="1"/>
</dbReference>
<dbReference type="PANTHER" id="PTHR33406">
    <property type="entry name" value="MEMBRANE PROTEIN MJ1562-RELATED"/>
    <property type="match status" value="1"/>
</dbReference>
<keyword evidence="1" id="KW-0812">Transmembrane</keyword>
<feature type="transmembrane region" description="Helical" evidence="1">
    <location>
        <begin position="685"/>
        <end position="703"/>
    </location>
</feature>
<reference evidence="2 3" key="1">
    <citation type="journal article" date="2019" name="Int. J. Syst. Evol. Microbiol.">
        <title>The Global Catalogue of Microorganisms (GCM) 10K type strain sequencing project: providing services to taxonomists for standard genome sequencing and annotation.</title>
        <authorList>
            <consortium name="The Broad Institute Genomics Platform"/>
            <consortium name="The Broad Institute Genome Sequencing Center for Infectious Disease"/>
            <person name="Wu L."/>
            <person name="Ma J."/>
        </authorList>
    </citation>
    <scope>NUCLEOTIDE SEQUENCE [LARGE SCALE GENOMIC DNA]</scope>
    <source>
        <strain evidence="2 3">JCM 13008</strain>
    </source>
</reference>
<keyword evidence="1" id="KW-1133">Transmembrane helix</keyword>
<dbReference type="Gene3D" id="1.20.1640.10">
    <property type="entry name" value="Multidrug efflux transporter AcrB transmembrane domain"/>
    <property type="match status" value="1"/>
</dbReference>
<name>A0ABN1TZL5_9ACTN</name>
<feature type="transmembrane region" description="Helical" evidence="1">
    <location>
        <begin position="603"/>
        <end position="621"/>
    </location>
</feature>
<dbReference type="SUPFAM" id="SSF82866">
    <property type="entry name" value="Multidrug efflux transporter AcrB transmembrane domain"/>
    <property type="match status" value="2"/>
</dbReference>
<organism evidence="2 3">
    <name type="scientific">Nocardioides dubius</name>
    <dbReference type="NCBI Taxonomy" id="317019"/>
    <lineage>
        <taxon>Bacteria</taxon>
        <taxon>Bacillati</taxon>
        <taxon>Actinomycetota</taxon>
        <taxon>Actinomycetes</taxon>
        <taxon>Propionibacteriales</taxon>
        <taxon>Nocardioidaceae</taxon>
        <taxon>Nocardioides</taxon>
    </lineage>
</organism>
<evidence type="ECO:0000313" key="3">
    <source>
        <dbReference type="Proteomes" id="UP001501581"/>
    </source>
</evidence>
<feature type="transmembrane region" description="Helical" evidence="1">
    <location>
        <begin position="369"/>
        <end position="387"/>
    </location>
</feature>
<feature type="transmembrane region" description="Helical" evidence="1">
    <location>
        <begin position="343"/>
        <end position="363"/>
    </location>
</feature>
<comment type="caution">
    <text evidence="2">The sequence shown here is derived from an EMBL/GenBank/DDBJ whole genome shotgun (WGS) entry which is preliminary data.</text>
</comment>
<feature type="transmembrane region" description="Helical" evidence="1">
    <location>
        <begin position="314"/>
        <end position="331"/>
    </location>
</feature>